<dbReference type="RefSeq" id="WP_152806784.1">
    <property type="nucleotide sequence ID" value="NZ_WHUF01000004.1"/>
</dbReference>
<dbReference type="EMBL" id="WHUF01000004">
    <property type="protein sequence ID" value="MQA21381.1"/>
    <property type="molecule type" value="Genomic_DNA"/>
</dbReference>
<keyword evidence="2" id="KW-1185">Reference proteome</keyword>
<organism evidence="1 2">
    <name type="scientific">Rugamonas rivuli</name>
    <dbReference type="NCBI Taxonomy" id="2743358"/>
    <lineage>
        <taxon>Bacteria</taxon>
        <taxon>Pseudomonadati</taxon>
        <taxon>Pseudomonadota</taxon>
        <taxon>Betaproteobacteria</taxon>
        <taxon>Burkholderiales</taxon>
        <taxon>Oxalobacteraceae</taxon>
        <taxon>Telluria group</taxon>
        <taxon>Rugamonas</taxon>
    </lineage>
</organism>
<dbReference type="AlphaFoldDB" id="A0A843SGV7"/>
<gene>
    <name evidence="1" type="ORF">GEV01_17820</name>
</gene>
<name>A0A843SGV7_9BURK</name>
<evidence type="ECO:0000313" key="1">
    <source>
        <dbReference type="EMBL" id="MQA21381.1"/>
    </source>
</evidence>
<proteinExistence type="predicted"/>
<accession>A0A843SGV7</accession>
<evidence type="ECO:0000313" key="2">
    <source>
        <dbReference type="Proteomes" id="UP000444318"/>
    </source>
</evidence>
<sequence>MASRILRCAPALMRCDVDRGGACASRARTSSVSPRDAARSASPFLRRRLRGRDALHQRAQFVATSRGRLTLLRFASMKSASVGGVFTL</sequence>
<comment type="caution">
    <text evidence="1">The sequence shown here is derived from an EMBL/GenBank/DDBJ whole genome shotgun (WGS) entry which is preliminary data.</text>
</comment>
<reference evidence="1 2" key="1">
    <citation type="submission" date="2019-10" db="EMBL/GenBank/DDBJ databases">
        <title>Two novel species isolated from a subtropical stream in China.</title>
        <authorList>
            <person name="Lu H."/>
        </authorList>
    </citation>
    <scope>NUCLEOTIDE SEQUENCE [LARGE SCALE GENOMIC DNA]</scope>
    <source>
        <strain evidence="1 2">FT103W</strain>
    </source>
</reference>
<dbReference type="Proteomes" id="UP000444318">
    <property type="component" value="Unassembled WGS sequence"/>
</dbReference>
<protein>
    <submittedName>
        <fullName evidence="1">Uncharacterized protein</fullName>
    </submittedName>
</protein>